<feature type="domain" description="Response regulatory" evidence="4">
    <location>
        <begin position="241"/>
        <end position="352"/>
    </location>
</feature>
<organism evidence="5 6">
    <name type="scientific">Anaeromyxobacter oryzae</name>
    <dbReference type="NCBI Taxonomy" id="2918170"/>
    <lineage>
        <taxon>Bacteria</taxon>
        <taxon>Pseudomonadati</taxon>
        <taxon>Myxococcota</taxon>
        <taxon>Myxococcia</taxon>
        <taxon>Myxococcales</taxon>
        <taxon>Cystobacterineae</taxon>
        <taxon>Anaeromyxobacteraceae</taxon>
        <taxon>Anaeromyxobacter</taxon>
    </lineage>
</organism>
<name>A0ABN6MS15_9BACT</name>
<evidence type="ECO:0000313" key="5">
    <source>
        <dbReference type="EMBL" id="BDG03741.1"/>
    </source>
</evidence>
<dbReference type="InterPro" id="IPR001789">
    <property type="entry name" value="Sig_transdc_resp-reg_receiver"/>
</dbReference>
<dbReference type="PANTHER" id="PTHR44591:SF3">
    <property type="entry name" value="RESPONSE REGULATORY DOMAIN-CONTAINING PROTEIN"/>
    <property type="match status" value="1"/>
</dbReference>
<dbReference type="SUPFAM" id="SSF52172">
    <property type="entry name" value="CheY-like"/>
    <property type="match status" value="1"/>
</dbReference>
<protein>
    <recommendedName>
        <fullName evidence="4">Response regulatory domain-containing protein</fullName>
    </recommendedName>
</protein>
<feature type="region of interest" description="Disordered" evidence="3">
    <location>
        <begin position="207"/>
        <end position="237"/>
    </location>
</feature>
<keyword evidence="6" id="KW-1185">Reference proteome</keyword>
<dbReference type="Proteomes" id="UP001162891">
    <property type="component" value="Chromosome"/>
</dbReference>
<evidence type="ECO:0000256" key="3">
    <source>
        <dbReference type="SAM" id="MobiDB-lite"/>
    </source>
</evidence>
<dbReference type="InterPro" id="IPR011006">
    <property type="entry name" value="CheY-like_superfamily"/>
</dbReference>
<sequence>MDAPAPDHLRARIQALEAELRALHDENDRLAEAQTDAVLLGFLAEHVRAESEPDGILRAGLERMSVLKDLSLTLACAREGDRLVARAVHVASGDPVAGEVALTPAAEVLTALGEGVVVPLSGAEACADAGLGAGALPGGVAPRAVLLLPFQCRAFGAGVFVLADERGEARLVQAAAVLERAAEIVVGRLDLVALEDALRRASAALEQRRAEPGLAPPPAAEPAARASAPEPARAERGRGETVLLVDDEPLVRRALGRVLEGRGYVVVPAASAEEALGILAGRGGVDLLLTDVSMPGMRGPELVRAFQARCPGRPTLLMSGYPEAAAGEKLGGTMLEKPISPDALARAVRDALDAAVGRAAG</sequence>
<dbReference type="PROSITE" id="PS50110">
    <property type="entry name" value="RESPONSE_REGULATORY"/>
    <property type="match status" value="1"/>
</dbReference>
<feature type="compositionally biased region" description="Low complexity" evidence="3">
    <location>
        <begin position="221"/>
        <end position="231"/>
    </location>
</feature>
<dbReference type="Gene3D" id="3.40.50.2300">
    <property type="match status" value="1"/>
</dbReference>
<gene>
    <name evidence="5" type="ORF">AMOR_27370</name>
</gene>
<dbReference type="PANTHER" id="PTHR44591">
    <property type="entry name" value="STRESS RESPONSE REGULATOR PROTEIN 1"/>
    <property type="match status" value="1"/>
</dbReference>
<reference evidence="6" key="1">
    <citation type="journal article" date="2022" name="Int. J. Syst. Evol. Microbiol.">
        <title>Anaeromyxobacter oryzae sp. nov., Anaeromyxobacter diazotrophicus sp. nov. and Anaeromyxobacter paludicola sp. nov., isolated from paddy soils.</title>
        <authorList>
            <person name="Itoh H."/>
            <person name="Xu Z."/>
            <person name="Mise K."/>
            <person name="Masuda Y."/>
            <person name="Ushijima N."/>
            <person name="Hayakawa C."/>
            <person name="Shiratori Y."/>
            <person name="Senoo K."/>
        </authorList>
    </citation>
    <scope>NUCLEOTIDE SEQUENCE [LARGE SCALE GENOMIC DNA]</scope>
    <source>
        <strain evidence="6">Red232</strain>
    </source>
</reference>
<dbReference type="Pfam" id="PF00072">
    <property type="entry name" value="Response_reg"/>
    <property type="match status" value="1"/>
</dbReference>
<feature type="modified residue" description="4-aspartylphosphate" evidence="2">
    <location>
        <position position="291"/>
    </location>
</feature>
<keyword evidence="1 2" id="KW-0597">Phosphoprotein</keyword>
<evidence type="ECO:0000313" key="6">
    <source>
        <dbReference type="Proteomes" id="UP001162891"/>
    </source>
</evidence>
<proteinExistence type="predicted"/>
<dbReference type="InterPro" id="IPR050595">
    <property type="entry name" value="Bact_response_regulator"/>
</dbReference>
<dbReference type="EMBL" id="AP025591">
    <property type="protein sequence ID" value="BDG03741.1"/>
    <property type="molecule type" value="Genomic_DNA"/>
</dbReference>
<evidence type="ECO:0000256" key="1">
    <source>
        <dbReference type="ARBA" id="ARBA00022553"/>
    </source>
</evidence>
<dbReference type="SMART" id="SM00448">
    <property type="entry name" value="REC"/>
    <property type="match status" value="1"/>
</dbReference>
<accession>A0ABN6MS15</accession>
<dbReference type="RefSeq" id="WP_248362032.1">
    <property type="nucleotide sequence ID" value="NZ_AP025591.1"/>
</dbReference>
<evidence type="ECO:0000259" key="4">
    <source>
        <dbReference type="PROSITE" id="PS50110"/>
    </source>
</evidence>
<evidence type="ECO:0000256" key="2">
    <source>
        <dbReference type="PROSITE-ProRule" id="PRU00169"/>
    </source>
</evidence>